<proteinExistence type="predicted"/>
<dbReference type="EMBL" id="CP159289">
    <property type="protein sequence ID" value="XCH25021.1"/>
    <property type="molecule type" value="Genomic_DNA"/>
</dbReference>
<reference evidence="2" key="1">
    <citation type="submission" date="2024-06" db="EMBL/GenBank/DDBJ databases">
        <title>Sequencing and assembly of the genome of Dyadobacter sp. strain 676, a symbiont of Cyamopsis tetragonoloba.</title>
        <authorList>
            <person name="Guro P."/>
            <person name="Sazanova A."/>
            <person name="Kuznetsova I."/>
            <person name="Belimov A."/>
            <person name="Safronova V."/>
        </authorList>
    </citation>
    <scope>NUCLEOTIDE SEQUENCE</scope>
    <source>
        <strain evidence="2">676</strain>
    </source>
</reference>
<dbReference type="SMART" id="SM00530">
    <property type="entry name" value="HTH_XRE"/>
    <property type="match status" value="1"/>
</dbReference>
<dbReference type="InterPro" id="IPR010982">
    <property type="entry name" value="Lambda_DNA-bd_dom_sf"/>
</dbReference>
<evidence type="ECO:0000259" key="1">
    <source>
        <dbReference type="PROSITE" id="PS50943"/>
    </source>
</evidence>
<dbReference type="Pfam" id="PF12844">
    <property type="entry name" value="HTH_19"/>
    <property type="match status" value="1"/>
</dbReference>
<name>A0AAU8FKB0_9BACT</name>
<accession>A0AAU8FKB0</accession>
<dbReference type="GO" id="GO:0003677">
    <property type="term" value="F:DNA binding"/>
    <property type="evidence" value="ECO:0007669"/>
    <property type="project" value="InterPro"/>
</dbReference>
<evidence type="ECO:0000313" key="2">
    <source>
        <dbReference type="EMBL" id="XCH25021.1"/>
    </source>
</evidence>
<gene>
    <name evidence="2" type="ORF">ABV298_00900</name>
</gene>
<sequence length="125" mass="14336">MQNTNNQQVDLVKASRLAEIRRTLDLNQEQLAAKLLTGQSTLAKYENGKRPIGRNVEYKIIHELGINPAWWETGEGEIFNQPTETDTAKVIENDSINYENLPFISTKTRVNFMESLSLTHVRETF</sequence>
<dbReference type="AlphaFoldDB" id="A0AAU8FKB0"/>
<dbReference type="SUPFAM" id="SSF47413">
    <property type="entry name" value="lambda repressor-like DNA-binding domains"/>
    <property type="match status" value="1"/>
</dbReference>
<organism evidence="2">
    <name type="scientific">Dyadobacter sp. 676</name>
    <dbReference type="NCBI Taxonomy" id="3088362"/>
    <lineage>
        <taxon>Bacteria</taxon>
        <taxon>Pseudomonadati</taxon>
        <taxon>Bacteroidota</taxon>
        <taxon>Cytophagia</taxon>
        <taxon>Cytophagales</taxon>
        <taxon>Spirosomataceae</taxon>
        <taxon>Dyadobacter</taxon>
    </lineage>
</organism>
<dbReference type="CDD" id="cd00093">
    <property type="entry name" value="HTH_XRE"/>
    <property type="match status" value="1"/>
</dbReference>
<feature type="domain" description="HTH cro/C1-type" evidence="1">
    <location>
        <begin position="17"/>
        <end position="71"/>
    </location>
</feature>
<dbReference type="RefSeq" id="WP_353720326.1">
    <property type="nucleotide sequence ID" value="NZ_CP159289.1"/>
</dbReference>
<protein>
    <submittedName>
        <fullName evidence="2">Helix-turn-helix transcriptional regulator</fullName>
    </submittedName>
</protein>
<dbReference type="PROSITE" id="PS50943">
    <property type="entry name" value="HTH_CROC1"/>
    <property type="match status" value="1"/>
</dbReference>
<dbReference type="Gene3D" id="1.10.260.40">
    <property type="entry name" value="lambda repressor-like DNA-binding domains"/>
    <property type="match status" value="1"/>
</dbReference>
<dbReference type="InterPro" id="IPR001387">
    <property type="entry name" value="Cro/C1-type_HTH"/>
</dbReference>